<dbReference type="Proteomes" id="UP001519363">
    <property type="component" value="Unassembled WGS sequence"/>
</dbReference>
<dbReference type="PANTHER" id="PTHR43806:SF11">
    <property type="entry name" value="CEREVISIN-RELATED"/>
    <property type="match status" value="1"/>
</dbReference>
<name>A0ABS5APD2_9PSEU</name>
<feature type="active site" description="Charge relay system" evidence="5">
    <location>
        <position position="85"/>
    </location>
</feature>
<evidence type="ECO:0000256" key="4">
    <source>
        <dbReference type="ARBA" id="ARBA00022825"/>
    </source>
</evidence>
<dbReference type="PRINTS" id="PR00723">
    <property type="entry name" value="SUBTILISIN"/>
</dbReference>
<organism evidence="8 9">
    <name type="scientific">Crossiella equi</name>
    <dbReference type="NCBI Taxonomy" id="130796"/>
    <lineage>
        <taxon>Bacteria</taxon>
        <taxon>Bacillati</taxon>
        <taxon>Actinomycetota</taxon>
        <taxon>Actinomycetes</taxon>
        <taxon>Pseudonocardiales</taxon>
        <taxon>Pseudonocardiaceae</taxon>
        <taxon>Crossiella</taxon>
    </lineage>
</organism>
<protein>
    <submittedName>
        <fullName evidence="8">Subtilisin family serine protease</fullName>
    </submittedName>
</protein>
<dbReference type="InterPro" id="IPR050131">
    <property type="entry name" value="Peptidase_S8_subtilisin-like"/>
</dbReference>
<proteinExistence type="inferred from homology"/>
<dbReference type="GO" id="GO:0008233">
    <property type="term" value="F:peptidase activity"/>
    <property type="evidence" value="ECO:0007669"/>
    <property type="project" value="UniProtKB-KW"/>
</dbReference>
<dbReference type="InterPro" id="IPR036852">
    <property type="entry name" value="Peptidase_S8/S53_dom_sf"/>
</dbReference>
<dbReference type="PANTHER" id="PTHR43806">
    <property type="entry name" value="PEPTIDASE S8"/>
    <property type="match status" value="1"/>
</dbReference>
<comment type="similarity">
    <text evidence="1 5">Belongs to the peptidase S8 family.</text>
</comment>
<feature type="domain" description="Peptidase S8/S53" evidence="7">
    <location>
        <begin position="46"/>
        <end position="270"/>
    </location>
</feature>
<evidence type="ECO:0000256" key="2">
    <source>
        <dbReference type="ARBA" id="ARBA00022670"/>
    </source>
</evidence>
<dbReference type="RefSeq" id="WP_086782578.1">
    <property type="nucleotide sequence ID" value="NZ_JAGIOO010000001.1"/>
</dbReference>
<dbReference type="EMBL" id="JAGIOO010000001">
    <property type="protein sequence ID" value="MBP2478428.1"/>
    <property type="molecule type" value="Genomic_DNA"/>
</dbReference>
<dbReference type="Pfam" id="PF00082">
    <property type="entry name" value="Peptidase_S8"/>
    <property type="match status" value="1"/>
</dbReference>
<evidence type="ECO:0000313" key="8">
    <source>
        <dbReference type="EMBL" id="MBP2478428.1"/>
    </source>
</evidence>
<dbReference type="InterPro" id="IPR015500">
    <property type="entry name" value="Peptidase_S8_subtilisin-rel"/>
</dbReference>
<keyword evidence="6" id="KW-0732">Signal</keyword>
<feature type="active site" description="Charge relay system" evidence="5">
    <location>
        <position position="55"/>
    </location>
</feature>
<sequence>MGARHEVTAGALALLLAGWPGFASAAPASPWREQLAVAQAHELSRGEGVVVGLVDTAVDPADPALAGVLLPAAGFPDRPGAPDGHGTTMARFVHAVAPAARIRPAHLAGGPAQANAALRWLVDQGARVVNISLGGSPGSTAFDEGLRYALAHDVLVVASAGNAGTDAAVPSPADRPGVLAVSPVDGAGVFRDEVGVRGPRVFLAAPGVSVAAGTEPPRSGTSQAAAIVSGVAALVRARHPSLSGPEVAGLLARTARDAGPPGRDDRYGHGIVDPVAALAAPAERAPSWWWLAFAPLVLLGALARFRPGRVRG</sequence>
<evidence type="ECO:0000259" key="7">
    <source>
        <dbReference type="Pfam" id="PF00082"/>
    </source>
</evidence>
<evidence type="ECO:0000256" key="6">
    <source>
        <dbReference type="SAM" id="SignalP"/>
    </source>
</evidence>
<evidence type="ECO:0000313" key="9">
    <source>
        <dbReference type="Proteomes" id="UP001519363"/>
    </source>
</evidence>
<keyword evidence="9" id="KW-1185">Reference proteome</keyword>
<gene>
    <name evidence="8" type="ORF">JOF53_007300</name>
</gene>
<keyword evidence="2 5" id="KW-0645">Protease</keyword>
<dbReference type="PROSITE" id="PS51892">
    <property type="entry name" value="SUBTILASE"/>
    <property type="match status" value="1"/>
</dbReference>
<dbReference type="GO" id="GO:0006508">
    <property type="term" value="P:proteolysis"/>
    <property type="evidence" value="ECO:0007669"/>
    <property type="project" value="UniProtKB-KW"/>
</dbReference>
<dbReference type="InterPro" id="IPR000209">
    <property type="entry name" value="Peptidase_S8/S53_dom"/>
</dbReference>
<dbReference type="Gene3D" id="3.40.50.200">
    <property type="entry name" value="Peptidase S8/S53 domain"/>
    <property type="match status" value="1"/>
</dbReference>
<evidence type="ECO:0000256" key="3">
    <source>
        <dbReference type="ARBA" id="ARBA00022801"/>
    </source>
</evidence>
<keyword evidence="4 5" id="KW-0720">Serine protease</keyword>
<dbReference type="SUPFAM" id="SSF52743">
    <property type="entry name" value="Subtilisin-like"/>
    <property type="match status" value="1"/>
</dbReference>
<reference evidence="8 9" key="1">
    <citation type="submission" date="2021-03" db="EMBL/GenBank/DDBJ databases">
        <title>Sequencing the genomes of 1000 actinobacteria strains.</title>
        <authorList>
            <person name="Klenk H.-P."/>
        </authorList>
    </citation>
    <scope>NUCLEOTIDE SEQUENCE [LARGE SCALE GENOMIC DNA]</scope>
    <source>
        <strain evidence="8 9">DSM 44580</strain>
    </source>
</reference>
<evidence type="ECO:0000256" key="5">
    <source>
        <dbReference type="PROSITE-ProRule" id="PRU01240"/>
    </source>
</evidence>
<accession>A0ABS5APD2</accession>
<feature type="signal peptide" evidence="6">
    <location>
        <begin position="1"/>
        <end position="25"/>
    </location>
</feature>
<keyword evidence="3 5" id="KW-0378">Hydrolase</keyword>
<feature type="active site" description="Charge relay system" evidence="5">
    <location>
        <position position="222"/>
    </location>
</feature>
<evidence type="ECO:0000256" key="1">
    <source>
        <dbReference type="ARBA" id="ARBA00011073"/>
    </source>
</evidence>
<comment type="caution">
    <text evidence="8">The sequence shown here is derived from an EMBL/GenBank/DDBJ whole genome shotgun (WGS) entry which is preliminary data.</text>
</comment>
<feature type="chain" id="PRO_5045324036" evidence="6">
    <location>
        <begin position="26"/>
        <end position="312"/>
    </location>
</feature>